<gene>
    <name evidence="1" type="ORF">H4W31_004474</name>
</gene>
<evidence type="ECO:0000313" key="2">
    <source>
        <dbReference type="Proteomes" id="UP000649753"/>
    </source>
</evidence>
<organism evidence="1 2">
    <name type="scientific">Plantactinospora soyae</name>
    <dbReference type="NCBI Taxonomy" id="1544732"/>
    <lineage>
        <taxon>Bacteria</taxon>
        <taxon>Bacillati</taxon>
        <taxon>Actinomycetota</taxon>
        <taxon>Actinomycetes</taxon>
        <taxon>Micromonosporales</taxon>
        <taxon>Micromonosporaceae</taxon>
        <taxon>Plantactinospora</taxon>
    </lineage>
</organism>
<name>A0A927R8I3_9ACTN</name>
<dbReference type="InterPro" id="IPR046105">
    <property type="entry name" value="DUF6042"/>
</dbReference>
<dbReference type="Pfam" id="PF19508">
    <property type="entry name" value="DUF6042"/>
    <property type="match status" value="1"/>
</dbReference>
<dbReference type="Proteomes" id="UP000649753">
    <property type="component" value="Unassembled WGS sequence"/>
</dbReference>
<dbReference type="RefSeq" id="WP_192768411.1">
    <property type="nucleotide sequence ID" value="NZ_JADBEB010000001.1"/>
</dbReference>
<protein>
    <submittedName>
        <fullName evidence="1">Uncharacterized protein</fullName>
    </submittedName>
</protein>
<dbReference type="AlphaFoldDB" id="A0A927R8I3"/>
<keyword evidence="2" id="KW-1185">Reference proteome</keyword>
<sequence>MTPRWQRAALKPSWIRWLPCAFVYLTVVPGQSRFRRSAWTSVVPWDGSAWCDPGSVDEWVDRARRRRVGRDADDAELHARQHYAWMVRVRATRIELFAEMCRRSGLPVPHTVGELLLCLAGFGLFELADDGRAGDGVDDPWVLPRLDRDPLDVLPLSPEEQELEARAQRDDQAVLVAIAVRRLALRTRRRWRRRVVSTSLASLAGNAGVTVEQARRSLADLGEIADLRVDADRGDDALRLTVPWPDFRLRFPFTELPAPEHAV</sequence>
<reference evidence="1" key="1">
    <citation type="submission" date="2020-10" db="EMBL/GenBank/DDBJ databases">
        <title>Sequencing the genomes of 1000 actinobacteria strains.</title>
        <authorList>
            <person name="Klenk H.-P."/>
        </authorList>
    </citation>
    <scope>NUCLEOTIDE SEQUENCE</scope>
    <source>
        <strain evidence="1">DSM 46832</strain>
    </source>
</reference>
<dbReference type="EMBL" id="JADBEB010000001">
    <property type="protein sequence ID" value="MBE1488836.1"/>
    <property type="molecule type" value="Genomic_DNA"/>
</dbReference>
<evidence type="ECO:0000313" key="1">
    <source>
        <dbReference type="EMBL" id="MBE1488836.1"/>
    </source>
</evidence>
<comment type="caution">
    <text evidence="1">The sequence shown here is derived from an EMBL/GenBank/DDBJ whole genome shotgun (WGS) entry which is preliminary data.</text>
</comment>
<accession>A0A927R8I3</accession>
<proteinExistence type="predicted"/>